<reference evidence="1" key="1">
    <citation type="submission" date="2021-02" db="EMBL/GenBank/DDBJ databases">
        <authorList>
            <person name="Nowell W R."/>
        </authorList>
    </citation>
    <scope>NUCLEOTIDE SEQUENCE</scope>
</reference>
<dbReference type="AlphaFoldDB" id="A0A821XXS8"/>
<dbReference type="EMBL" id="CAJOBP010092321">
    <property type="protein sequence ID" value="CAF4951467.1"/>
    <property type="molecule type" value="Genomic_DNA"/>
</dbReference>
<evidence type="ECO:0000313" key="2">
    <source>
        <dbReference type="Proteomes" id="UP000663873"/>
    </source>
</evidence>
<proteinExistence type="predicted"/>
<comment type="caution">
    <text evidence="1">The sequence shown here is derived from an EMBL/GenBank/DDBJ whole genome shotgun (WGS) entry which is preliminary data.</text>
</comment>
<feature type="non-terminal residue" evidence="1">
    <location>
        <position position="80"/>
    </location>
</feature>
<feature type="non-terminal residue" evidence="1">
    <location>
        <position position="1"/>
    </location>
</feature>
<name>A0A821XXS8_9BILA</name>
<gene>
    <name evidence="1" type="ORF">UJA718_LOCUS47772</name>
</gene>
<evidence type="ECO:0000313" key="1">
    <source>
        <dbReference type="EMBL" id="CAF4951467.1"/>
    </source>
</evidence>
<organism evidence="1 2">
    <name type="scientific">Rotaria socialis</name>
    <dbReference type="NCBI Taxonomy" id="392032"/>
    <lineage>
        <taxon>Eukaryota</taxon>
        <taxon>Metazoa</taxon>
        <taxon>Spiralia</taxon>
        <taxon>Gnathifera</taxon>
        <taxon>Rotifera</taxon>
        <taxon>Eurotatoria</taxon>
        <taxon>Bdelloidea</taxon>
        <taxon>Philodinida</taxon>
        <taxon>Philodinidae</taxon>
        <taxon>Rotaria</taxon>
    </lineage>
</organism>
<accession>A0A821XXS8</accession>
<keyword evidence="2" id="KW-1185">Reference proteome</keyword>
<dbReference type="InterPro" id="IPR023213">
    <property type="entry name" value="CAT-like_dom_sf"/>
</dbReference>
<sequence length="80" mass="9093">ANDGRSELGIGLDYFGNCNFYFALQFQMVDLLNKSVNELAEQVNNDKKQRMTKDYMTSALAWLKQASQPVHPSFQAFLGK</sequence>
<protein>
    <submittedName>
        <fullName evidence="1">Uncharacterized protein</fullName>
    </submittedName>
</protein>
<dbReference type="Proteomes" id="UP000663873">
    <property type="component" value="Unassembled WGS sequence"/>
</dbReference>
<dbReference type="Gene3D" id="3.30.559.10">
    <property type="entry name" value="Chloramphenicol acetyltransferase-like domain"/>
    <property type="match status" value="1"/>
</dbReference>